<dbReference type="SMART" id="SM00421">
    <property type="entry name" value="HTH_LUXR"/>
    <property type="match status" value="1"/>
</dbReference>
<feature type="domain" description="HTH luxR-type" evidence="1">
    <location>
        <begin position="307"/>
        <end position="364"/>
    </location>
</feature>
<organism evidence="2 3">
    <name type="scientific">Reyranella soli</name>
    <dbReference type="NCBI Taxonomy" id="1230389"/>
    <lineage>
        <taxon>Bacteria</taxon>
        <taxon>Pseudomonadati</taxon>
        <taxon>Pseudomonadota</taxon>
        <taxon>Alphaproteobacteria</taxon>
        <taxon>Hyphomicrobiales</taxon>
        <taxon>Reyranellaceae</taxon>
        <taxon>Reyranella</taxon>
    </lineage>
</organism>
<sequence length="373" mass="40949">MPKSIRDELSMMAAGARLGQAVVDPAAWLCVMEDICRAVGATGAIMVQSDVRPTNVLYTSTLTELGRGYVRDGWHLNDPRVARYLPRLVGGEPVITDLDLFTAEEVRREPYYTEFLIPNGFRWLGVVAFRAGSDLWRLSLQRTPNEGIFTPESKPALAELSRRLSDAATLSKAVSHAALTGCTNALNLVHLPALAIDRSGRVLDVNAAAEATFDHELRLQNRRLFISDQSASIALEQFVTRMRIVSETAFVPTNPILVRRRERPPVLIRVLPIEPAARSPFLGARALLLLTDLRKTRSIAPDLLMQTFGLTRAEAKLAALIGAGQPLEQAANQLSIAPLTARTQLKAVFAKTDTHRQGELVALLSRVHSLRTG</sequence>
<dbReference type="InterPro" id="IPR016032">
    <property type="entry name" value="Sig_transdc_resp-reg_C-effctor"/>
</dbReference>
<dbReference type="InterPro" id="IPR000792">
    <property type="entry name" value="Tscrpt_reg_LuxR_C"/>
</dbReference>
<proteinExistence type="predicted"/>
<evidence type="ECO:0000259" key="1">
    <source>
        <dbReference type="SMART" id="SM00421"/>
    </source>
</evidence>
<comment type="caution">
    <text evidence="2">The sequence shown here is derived from an EMBL/GenBank/DDBJ whole genome shotgun (WGS) entry which is preliminary data.</text>
</comment>
<dbReference type="Gene3D" id="1.10.10.10">
    <property type="entry name" value="Winged helix-like DNA-binding domain superfamily/Winged helix DNA-binding domain"/>
    <property type="match status" value="1"/>
</dbReference>
<dbReference type="AlphaFoldDB" id="A0A512NSZ1"/>
<dbReference type="SUPFAM" id="SSF46894">
    <property type="entry name" value="C-terminal effector domain of the bipartite response regulators"/>
    <property type="match status" value="1"/>
</dbReference>
<evidence type="ECO:0000313" key="3">
    <source>
        <dbReference type="Proteomes" id="UP000321058"/>
    </source>
</evidence>
<evidence type="ECO:0000313" key="2">
    <source>
        <dbReference type="EMBL" id="GEP62076.1"/>
    </source>
</evidence>
<reference evidence="2 3" key="1">
    <citation type="submission" date="2019-07" db="EMBL/GenBank/DDBJ databases">
        <title>Whole genome shotgun sequence of Reyranella soli NBRC 108950.</title>
        <authorList>
            <person name="Hosoyama A."/>
            <person name="Uohara A."/>
            <person name="Ohji S."/>
            <person name="Ichikawa N."/>
        </authorList>
    </citation>
    <scope>NUCLEOTIDE SEQUENCE [LARGE SCALE GENOMIC DNA]</scope>
    <source>
        <strain evidence="2 3">NBRC 108950</strain>
    </source>
</reference>
<keyword evidence="3" id="KW-1185">Reference proteome</keyword>
<gene>
    <name evidence="2" type="ORF">RSO01_92420</name>
</gene>
<dbReference type="EMBL" id="BKAJ01000302">
    <property type="protein sequence ID" value="GEP62076.1"/>
    <property type="molecule type" value="Genomic_DNA"/>
</dbReference>
<dbReference type="GO" id="GO:0003677">
    <property type="term" value="F:DNA binding"/>
    <property type="evidence" value="ECO:0007669"/>
    <property type="project" value="InterPro"/>
</dbReference>
<name>A0A512NSZ1_9HYPH</name>
<accession>A0A512NSZ1</accession>
<protein>
    <recommendedName>
        <fullName evidence="1">HTH luxR-type domain-containing protein</fullName>
    </recommendedName>
</protein>
<dbReference type="Proteomes" id="UP000321058">
    <property type="component" value="Unassembled WGS sequence"/>
</dbReference>
<dbReference type="InterPro" id="IPR036388">
    <property type="entry name" value="WH-like_DNA-bd_sf"/>
</dbReference>
<dbReference type="GO" id="GO:0006355">
    <property type="term" value="P:regulation of DNA-templated transcription"/>
    <property type="evidence" value="ECO:0007669"/>
    <property type="project" value="InterPro"/>
</dbReference>